<keyword evidence="1" id="KW-0472">Membrane</keyword>
<protein>
    <submittedName>
        <fullName evidence="4">VPLPA-CTERM sorting domain-containing protein</fullName>
    </submittedName>
</protein>
<evidence type="ECO:0000259" key="3">
    <source>
        <dbReference type="Pfam" id="PF07589"/>
    </source>
</evidence>
<proteinExistence type="predicted"/>
<evidence type="ECO:0000313" key="5">
    <source>
        <dbReference type="Proteomes" id="UP000770889"/>
    </source>
</evidence>
<gene>
    <name evidence="4" type="ORF">KME65_03685</name>
</gene>
<organism evidence="4 5">
    <name type="scientific">Candidatus Thiodiazotropha taylori</name>
    <dbReference type="NCBI Taxonomy" id="2792791"/>
    <lineage>
        <taxon>Bacteria</taxon>
        <taxon>Pseudomonadati</taxon>
        <taxon>Pseudomonadota</taxon>
        <taxon>Gammaproteobacteria</taxon>
        <taxon>Chromatiales</taxon>
        <taxon>Sedimenticolaceae</taxon>
        <taxon>Candidatus Thiodiazotropha</taxon>
    </lineage>
</organism>
<accession>A0A944M881</accession>
<dbReference type="AlphaFoldDB" id="A0A944M881"/>
<feature type="domain" description="Ice-binding protein C-terminal" evidence="3">
    <location>
        <begin position="130"/>
        <end position="153"/>
    </location>
</feature>
<evidence type="ECO:0000256" key="1">
    <source>
        <dbReference type="SAM" id="Phobius"/>
    </source>
</evidence>
<reference evidence="4 5" key="1">
    <citation type="submission" date="2021-05" db="EMBL/GenBank/DDBJ databases">
        <title>Genetic and Functional Diversity in Clade A Lucinid endosymbionts from the Bahamas.</title>
        <authorList>
            <person name="Giani N.M."/>
            <person name="Engel A.S."/>
            <person name="Campbell B.J."/>
        </authorList>
    </citation>
    <scope>NUCLEOTIDE SEQUENCE [LARGE SCALE GENOMIC DNA]</scope>
    <source>
        <strain evidence="4">LUC16012Gg_MoonRockCtena</strain>
    </source>
</reference>
<name>A0A944M881_9GAMM</name>
<keyword evidence="2" id="KW-0732">Signal</keyword>
<evidence type="ECO:0000313" key="4">
    <source>
        <dbReference type="EMBL" id="MBT2988044.1"/>
    </source>
</evidence>
<dbReference type="Pfam" id="PF07589">
    <property type="entry name" value="PEP-CTERM"/>
    <property type="match status" value="1"/>
</dbReference>
<comment type="caution">
    <text evidence="4">The sequence shown here is derived from an EMBL/GenBank/DDBJ whole genome shotgun (WGS) entry which is preliminary data.</text>
</comment>
<dbReference type="InterPro" id="IPR013424">
    <property type="entry name" value="Ice-binding_C"/>
</dbReference>
<feature type="transmembrane region" description="Helical" evidence="1">
    <location>
        <begin position="131"/>
        <end position="150"/>
    </location>
</feature>
<keyword evidence="1" id="KW-1133">Transmembrane helix</keyword>
<dbReference type="Proteomes" id="UP000770889">
    <property type="component" value="Unassembled WGS sequence"/>
</dbReference>
<dbReference type="EMBL" id="JAHHGM010000002">
    <property type="protein sequence ID" value="MBT2988044.1"/>
    <property type="molecule type" value="Genomic_DNA"/>
</dbReference>
<keyword evidence="1" id="KW-0812">Transmembrane</keyword>
<evidence type="ECO:0000256" key="2">
    <source>
        <dbReference type="SAM" id="SignalP"/>
    </source>
</evidence>
<feature type="signal peptide" evidence="2">
    <location>
        <begin position="1"/>
        <end position="22"/>
    </location>
</feature>
<feature type="chain" id="PRO_5037510747" evidence="2">
    <location>
        <begin position="23"/>
        <end position="156"/>
    </location>
</feature>
<sequence>MKRLYLISIALVSLVVTGGAAAGTVIDAGTFEKPGDTYSTSPYSGLFTDVITFDTTGIPLMFTGFHTGMAGDEMLLTNTADGSQYNLAPLFSERLSLSAGSYIFTLSGFALNALNDKIYSDYGFKITASPVPLPAAIWLFGSALIGFIAFSRRRKI</sequence>